<evidence type="ECO:0000256" key="1">
    <source>
        <dbReference type="SAM" id="MobiDB-lite"/>
    </source>
</evidence>
<protein>
    <submittedName>
        <fullName evidence="3">Uncharacterized protein</fullName>
    </submittedName>
</protein>
<evidence type="ECO:0000313" key="3">
    <source>
        <dbReference type="EMBL" id="QHS97280.1"/>
    </source>
</evidence>
<reference evidence="3" key="1">
    <citation type="journal article" date="2020" name="Nature">
        <title>Giant virus diversity and host interactions through global metagenomics.</title>
        <authorList>
            <person name="Schulz F."/>
            <person name="Roux S."/>
            <person name="Paez-Espino D."/>
            <person name="Jungbluth S."/>
            <person name="Walsh D.A."/>
            <person name="Denef V.J."/>
            <person name="McMahon K.D."/>
            <person name="Konstantinidis K.T."/>
            <person name="Eloe-Fadrosh E.A."/>
            <person name="Kyrpides N.C."/>
            <person name="Woyke T."/>
        </authorList>
    </citation>
    <scope>NUCLEOTIDE SEQUENCE</scope>
    <source>
        <strain evidence="3">GVMAG-M-3300020169-51</strain>
    </source>
</reference>
<organism evidence="3">
    <name type="scientific">viral metagenome</name>
    <dbReference type="NCBI Taxonomy" id="1070528"/>
    <lineage>
        <taxon>unclassified sequences</taxon>
        <taxon>metagenomes</taxon>
        <taxon>organismal metagenomes</taxon>
    </lineage>
</organism>
<accession>A0A6C0BYU2</accession>
<keyword evidence="2" id="KW-0812">Transmembrane</keyword>
<feature type="compositionally biased region" description="Basic residues" evidence="1">
    <location>
        <begin position="172"/>
        <end position="216"/>
    </location>
</feature>
<feature type="transmembrane region" description="Helical" evidence="2">
    <location>
        <begin position="372"/>
        <end position="393"/>
    </location>
</feature>
<feature type="transmembrane region" description="Helical" evidence="2">
    <location>
        <begin position="305"/>
        <end position="327"/>
    </location>
</feature>
<evidence type="ECO:0000256" key="2">
    <source>
        <dbReference type="SAM" id="Phobius"/>
    </source>
</evidence>
<feature type="region of interest" description="Disordered" evidence="1">
    <location>
        <begin position="172"/>
        <end position="219"/>
    </location>
</feature>
<dbReference type="EMBL" id="MN739292">
    <property type="protein sequence ID" value="QHS97280.1"/>
    <property type="molecule type" value="Genomic_DNA"/>
</dbReference>
<name>A0A6C0BYU2_9ZZZZ</name>
<feature type="region of interest" description="Disordered" evidence="1">
    <location>
        <begin position="74"/>
        <end position="93"/>
    </location>
</feature>
<keyword evidence="2" id="KW-0472">Membrane</keyword>
<keyword evidence="2" id="KW-1133">Transmembrane helix</keyword>
<feature type="region of interest" description="Disordered" evidence="1">
    <location>
        <begin position="111"/>
        <end position="136"/>
    </location>
</feature>
<proteinExistence type="predicted"/>
<dbReference type="AlphaFoldDB" id="A0A6C0BYU2"/>
<sequence length="421" mass="48121">MKKIFTTQRENQIYMLIFIFSNYNIYMSENRLTKKDMKQMQKEWDEIDKAEAASSSAAAAPAASVGGMGGEAVGMNDLTWTPQSSPPPGHKDDAIAKEIWRLNKILYGEKIKTPSASAQRNKRGRQPVAGQDKGSADANMASAYLMNKERRPPAAAAALGDDVPQAIKLTRRAKKFKGKIIGGKRKTRNKRRKKRKTKKKSKRKKRKKRKTRRKQKGGSNINFKQKLLIKIKENKTELKNLFNNSMKRYYRGKKVIKFEDLTNIVENMDEKKLIMYAEKIGKLIKEKDNTKNKLGKNLRGGNPEVLFIFLGINSICAIFALLFYIMYNLVFPDEVASLYLFIAGGQEGIRNRHPNLTDEQIETRIEEKSKEFQAFLAFTNFIACMLGAFSLIYQMSNEPPQRSYNHIFDFSLMLEDSGQAL</sequence>